<evidence type="ECO:0008006" key="11">
    <source>
        <dbReference type="Google" id="ProtNLM"/>
    </source>
</evidence>
<feature type="transmembrane region" description="Helical" evidence="6">
    <location>
        <begin position="491"/>
        <end position="511"/>
    </location>
</feature>
<feature type="transmembrane region" description="Helical" evidence="6">
    <location>
        <begin position="340"/>
        <end position="359"/>
    </location>
</feature>
<keyword evidence="2" id="KW-1003">Cell membrane</keyword>
<evidence type="ECO:0000256" key="1">
    <source>
        <dbReference type="ARBA" id="ARBA00004651"/>
    </source>
</evidence>
<dbReference type="PANTHER" id="PTHR30619">
    <property type="entry name" value="DNA INTERNALIZATION/COMPETENCE PROTEIN COMEC/REC2"/>
    <property type="match status" value="1"/>
</dbReference>
<accession>A0A085ZW19</accession>
<feature type="transmembrane region" description="Helical" evidence="6">
    <location>
        <begin position="237"/>
        <end position="258"/>
    </location>
</feature>
<evidence type="ECO:0000256" key="6">
    <source>
        <dbReference type="SAM" id="Phobius"/>
    </source>
</evidence>
<comment type="caution">
    <text evidence="9">The sequence shown here is derived from an EMBL/GenBank/DDBJ whole genome shotgun (WGS) entry which is preliminary data.</text>
</comment>
<dbReference type="AlphaFoldDB" id="A0A085ZW19"/>
<dbReference type="GO" id="GO:0005886">
    <property type="term" value="C:plasma membrane"/>
    <property type="evidence" value="ECO:0007669"/>
    <property type="project" value="UniProtKB-SubCell"/>
</dbReference>
<feature type="transmembrane region" description="Helical" evidence="6">
    <location>
        <begin position="30"/>
        <end position="49"/>
    </location>
</feature>
<evidence type="ECO:0000259" key="8">
    <source>
        <dbReference type="Pfam" id="PF13567"/>
    </source>
</evidence>
<proteinExistence type="predicted"/>
<name>A0A085ZW19_9FLAO</name>
<dbReference type="Pfam" id="PF13567">
    <property type="entry name" value="DUF4131"/>
    <property type="match status" value="1"/>
</dbReference>
<evidence type="ECO:0000259" key="7">
    <source>
        <dbReference type="Pfam" id="PF03772"/>
    </source>
</evidence>
<dbReference type="eggNOG" id="COG0658">
    <property type="taxonomic scope" value="Bacteria"/>
</dbReference>
<evidence type="ECO:0000313" key="10">
    <source>
        <dbReference type="Proteomes" id="UP000028703"/>
    </source>
</evidence>
<evidence type="ECO:0000256" key="4">
    <source>
        <dbReference type="ARBA" id="ARBA00022989"/>
    </source>
</evidence>
<evidence type="ECO:0000313" key="9">
    <source>
        <dbReference type="EMBL" id="KFF08633.1"/>
    </source>
</evidence>
<feature type="domain" description="ComEC/Rec2-related protein" evidence="7">
    <location>
        <begin position="217"/>
        <end position="474"/>
    </location>
</feature>
<feature type="transmembrane region" description="Helical" evidence="6">
    <location>
        <begin position="458"/>
        <end position="479"/>
    </location>
</feature>
<dbReference type="OrthoDB" id="9761531at2"/>
<organism evidence="9 10">
    <name type="scientific">Chryseobacterium luteum</name>
    <dbReference type="NCBI Taxonomy" id="421531"/>
    <lineage>
        <taxon>Bacteria</taxon>
        <taxon>Pseudomonadati</taxon>
        <taxon>Bacteroidota</taxon>
        <taxon>Flavobacteriia</taxon>
        <taxon>Flavobacteriales</taxon>
        <taxon>Weeksellaceae</taxon>
        <taxon>Chryseobacterium group</taxon>
        <taxon>Chryseobacterium</taxon>
    </lineage>
</organism>
<comment type="subcellular location">
    <subcellularLocation>
        <location evidence="1">Cell membrane</location>
        <topology evidence="1">Multi-pass membrane protein</topology>
    </subcellularLocation>
</comment>
<feature type="transmembrane region" description="Helical" evidence="6">
    <location>
        <begin position="371"/>
        <end position="392"/>
    </location>
</feature>
<keyword evidence="5 6" id="KW-0472">Membrane</keyword>
<feature type="domain" description="DUF4131" evidence="8">
    <location>
        <begin position="31"/>
        <end position="174"/>
    </location>
</feature>
<evidence type="ECO:0000256" key="2">
    <source>
        <dbReference type="ARBA" id="ARBA00022475"/>
    </source>
</evidence>
<dbReference type="InterPro" id="IPR004477">
    <property type="entry name" value="ComEC_N"/>
</dbReference>
<dbReference type="Proteomes" id="UP000028703">
    <property type="component" value="Unassembled WGS sequence"/>
</dbReference>
<keyword evidence="4 6" id="KW-1133">Transmembrane helix</keyword>
<evidence type="ECO:0000256" key="3">
    <source>
        <dbReference type="ARBA" id="ARBA00022692"/>
    </source>
</evidence>
<keyword evidence="3 6" id="KW-0812">Transmembrane</keyword>
<dbReference type="PANTHER" id="PTHR30619:SF1">
    <property type="entry name" value="RECOMBINATION PROTEIN 2"/>
    <property type="match status" value="1"/>
</dbReference>
<dbReference type="InterPro" id="IPR052159">
    <property type="entry name" value="Competence_DNA_uptake"/>
</dbReference>
<dbReference type="EMBL" id="JPRO01000002">
    <property type="protein sequence ID" value="KFF08633.1"/>
    <property type="molecule type" value="Genomic_DNA"/>
</dbReference>
<protein>
    <recommendedName>
        <fullName evidence="11">ComEC/Rec2-related protein domain-containing protein</fullName>
    </recommendedName>
</protein>
<dbReference type="NCBIfam" id="TIGR00360">
    <property type="entry name" value="ComEC_N-term"/>
    <property type="match status" value="1"/>
</dbReference>
<feature type="transmembrane region" description="Helical" evidence="6">
    <location>
        <begin position="270"/>
        <end position="286"/>
    </location>
</feature>
<feature type="transmembrane region" description="Helical" evidence="6">
    <location>
        <begin position="412"/>
        <end position="437"/>
    </location>
</feature>
<gene>
    <name evidence="9" type="ORF">IX38_04075</name>
</gene>
<reference evidence="9 10" key="1">
    <citation type="submission" date="2014-07" db="EMBL/GenBank/DDBJ databases">
        <title>Genome of Chryseobacterium luteum DSM 18605.</title>
        <authorList>
            <person name="Stropko S.J."/>
            <person name="Pipes S.E."/>
            <person name="Newman J.D."/>
        </authorList>
    </citation>
    <scope>NUCLEOTIDE SEQUENCE [LARGE SCALE GENOMIC DNA]</scope>
    <source>
        <strain evidence="9 10">DSM 18605</strain>
    </source>
</reference>
<evidence type="ECO:0000256" key="5">
    <source>
        <dbReference type="ARBA" id="ARBA00023136"/>
    </source>
</evidence>
<feature type="transmembrane region" description="Helical" evidence="6">
    <location>
        <begin position="56"/>
        <end position="73"/>
    </location>
</feature>
<sequence>MNKQPLLILSVCFILGILLQDQLPLDKMMIYMVSAGCFVIFILYFLNSYFLHKAKAILLGLMFFGAGIILHFFNTFSSGNLSVPQNAAVFFKISKKLNSTEKNKKYEAVIRAGKEYFNAILYIPKTNKELDFGHYYKADAYVSKTKSPQYTFQFDYAKYLKRKNIEYQCYISSNILSAERTDLNLNERIQQRRIEILQKIDNVEMSSKTREFLKGIILADRTEMDSGTVEDFNRSGMVHLLAISGTHIVVIFGMFYFLLTRFSPLRLRKYAVISSISFIWLFAAFIGFGNSVMRSCIMLTVYFVYVLLQRKPDLLHSLSLSVMIILVADTQQLFDVGFQLSFLAVLGIFWLNQPLLKYFPRQEGYFKKLIINTITISISAQLATLPLVLYYFHQFSLVSVPANILIVPFSEILIVFSFFMTLLIGLKIDFTWINFVYDESIRILLNLIHWFSERDMLFYSNIAMNIAEVISLSLIVYALRPLLLNINFKNLIRIVAMVMVFCMIRIGFNIFENQKEEIVFHDFNKAKVISVKKGSKACFWIGENSDKKKILKFIAGPYCSSRRIRIMEIKTFPQTAEKVVYDGKIYDLK</sequence>
<dbReference type="InterPro" id="IPR025405">
    <property type="entry name" value="DUF4131"/>
</dbReference>
<dbReference type="STRING" id="421531.IX38_04075"/>
<keyword evidence="10" id="KW-1185">Reference proteome</keyword>
<dbReference type="Pfam" id="PF03772">
    <property type="entry name" value="Competence"/>
    <property type="match status" value="1"/>
</dbReference>